<accession>A0A1Y1IX64</accession>
<dbReference type="Proteomes" id="UP000054558">
    <property type="component" value="Unassembled WGS sequence"/>
</dbReference>
<evidence type="ECO:0000313" key="2">
    <source>
        <dbReference type="Proteomes" id="UP000054558"/>
    </source>
</evidence>
<protein>
    <submittedName>
        <fullName evidence="1">Uncharacterized protein</fullName>
    </submittedName>
</protein>
<evidence type="ECO:0000313" key="1">
    <source>
        <dbReference type="EMBL" id="GAQ93506.1"/>
    </source>
</evidence>
<name>A0A1Y1IX64_KLENI</name>
<dbReference type="EMBL" id="DF238538">
    <property type="protein sequence ID" value="GAQ93506.1"/>
    <property type="molecule type" value="Genomic_DNA"/>
</dbReference>
<sequence length="280" mass="31282">MAAIATSEEAGFVRKGNYWICKLSSEDGTICDQSFLRSKKEPFREHRINVHSEAGPLPALKPGRVSTKTKAEHDADHAAKQARYAARKGSEVMKEQRDACKLKKQLEIHRNSFKKQFPFQSDISKPQLRLPGIMTFLSNGISHTPGELDESPVCVHTMWELARHKLCVVSLAQLCTKANHPDHIAQSALRAYVEHAGLDFGEDSLSWHHGVAEHVQPMRGTRGIRSLQSLRLVTPNETLVNDSGDVLQEDHFGSQFIDQTDHLVEESTPGVCQAFPQSCR</sequence>
<gene>
    <name evidence="1" type="ORF">KFL_015890015</name>
</gene>
<reference evidence="1 2" key="1">
    <citation type="journal article" date="2014" name="Nat. Commun.">
        <title>Klebsormidium flaccidum genome reveals primary factors for plant terrestrial adaptation.</title>
        <authorList>
            <person name="Hori K."/>
            <person name="Maruyama F."/>
            <person name="Fujisawa T."/>
            <person name="Togashi T."/>
            <person name="Yamamoto N."/>
            <person name="Seo M."/>
            <person name="Sato S."/>
            <person name="Yamada T."/>
            <person name="Mori H."/>
            <person name="Tajima N."/>
            <person name="Moriyama T."/>
            <person name="Ikeuchi M."/>
            <person name="Watanabe M."/>
            <person name="Wada H."/>
            <person name="Kobayashi K."/>
            <person name="Saito M."/>
            <person name="Masuda T."/>
            <person name="Sasaki-Sekimoto Y."/>
            <person name="Mashiguchi K."/>
            <person name="Awai K."/>
            <person name="Shimojima M."/>
            <person name="Masuda S."/>
            <person name="Iwai M."/>
            <person name="Nobusawa T."/>
            <person name="Narise T."/>
            <person name="Kondo S."/>
            <person name="Saito H."/>
            <person name="Sato R."/>
            <person name="Murakawa M."/>
            <person name="Ihara Y."/>
            <person name="Oshima-Yamada Y."/>
            <person name="Ohtaka K."/>
            <person name="Satoh M."/>
            <person name="Sonobe K."/>
            <person name="Ishii M."/>
            <person name="Ohtani R."/>
            <person name="Kanamori-Sato M."/>
            <person name="Honoki R."/>
            <person name="Miyazaki D."/>
            <person name="Mochizuki H."/>
            <person name="Umetsu J."/>
            <person name="Higashi K."/>
            <person name="Shibata D."/>
            <person name="Kamiya Y."/>
            <person name="Sato N."/>
            <person name="Nakamura Y."/>
            <person name="Tabata S."/>
            <person name="Ida S."/>
            <person name="Kurokawa K."/>
            <person name="Ohta H."/>
        </authorList>
    </citation>
    <scope>NUCLEOTIDE SEQUENCE [LARGE SCALE GENOMIC DNA]</scope>
    <source>
        <strain evidence="1 2">NIES-2285</strain>
    </source>
</reference>
<keyword evidence="2" id="KW-1185">Reference proteome</keyword>
<proteinExistence type="predicted"/>
<organism evidence="1 2">
    <name type="scientific">Klebsormidium nitens</name>
    <name type="common">Green alga</name>
    <name type="synonym">Ulothrix nitens</name>
    <dbReference type="NCBI Taxonomy" id="105231"/>
    <lineage>
        <taxon>Eukaryota</taxon>
        <taxon>Viridiplantae</taxon>
        <taxon>Streptophyta</taxon>
        <taxon>Klebsormidiophyceae</taxon>
        <taxon>Klebsormidiales</taxon>
        <taxon>Klebsormidiaceae</taxon>
        <taxon>Klebsormidium</taxon>
    </lineage>
</organism>
<dbReference type="AlphaFoldDB" id="A0A1Y1IX64"/>